<gene>
    <name evidence="1" type="ORF">LCGC14_3131110</name>
</gene>
<organism evidence="1">
    <name type="scientific">marine sediment metagenome</name>
    <dbReference type="NCBI Taxonomy" id="412755"/>
    <lineage>
        <taxon>unclassified sequences</taxon>
        <taxon>metagenomes</taxon>
        <taxon>ecological metagenomes</taxon>
    </lineage>
</organism>
<proteinExistence type="predicted"/>
<comment type="caution">
    <text evidence="1">The sequence shown here is derived from an EMBL/GenBank/DDBJ whole genome shotgun (WGS) entry which is preliminary data.</text>
</comment>
<accession>A0A0F8WNG5</accession>
<dbReference type="InterPro" id="IPR029063">
    <property type="entry name" value="SAM-dependent_MTases_sf"/>
</dbReference>
<protein>
    <recommendedName>
        <fullName evidence="2">Methyltransferase type 11 domain-containing protein</fullName>
    </recommendedName>
</protein>
<name>A0A0F8WNG5_9ZZZZ</name>
<evidence type="ECO:0000313" key="1">
    <source>
        <dbReference type="EMBL" id="KKK49830.1"/>
    </source>
</evidence>
<dbReference type="Gene3D" id="3.40.50.150">
    <property type="entry name" value="Vaccinia Virus protein VP39"/>
    <property type="match status" value="1"/>
</dbReference>
<dbReference type="EMBL" id="LAZR01068337">
    <property type="protein sequence ID" value="KKK49830.1"/>
    <property type="molecule type" value="Genomic_DNA"/>
</dbReference>
<reference evidence="1" key="1">
    <citation type="journal article" date="2015" name="Nature">
        <title>Complex archaea that bridge the gap between prokaryotes and eukaryotes.</title>
        <authorList>
            <person name="Spang A."/>
            <person name="Saw J.H."/>
            <person name="Jorgensen S.L."/>
            <person name="Zaremba-Niedzwiedzka K."/>
            <person name="Martijn J."/>
            <person name="Lind A.E."/>
            <person name="van Eijk R."/>
            <person name="Schleper C."/>
            <person name="Guy L."/>
            <person name="Ettema T.J."/>
        </authorList>
    </citation>
    <scope>NUCLEOTIDE SEQUENCE</scope>
</reference>
<sequence>MRTMEYQEKRKRRGALKYRLKRRAKEVLKVVKKYRGTKITSLLDIGCADGLILNLLSQGLAISLSVGIDSSRELLRTNANPGIRIIELFPLPLILTSKGYSEIVCPNV</sequence>
<dbReference type="AlphaFoldDB" id="A0A0F8WNG5"/>
<evidence type="ECO:0008006" key="2">
    <source>
        <dbReference type="Google" id="ProtNLM"/>
    </source>
</evidence>